<dbReference type="Gramene" id="LPERR01G15410.1">
    <property type="protein sequence ID" value="LPERR01G15410.1"/>
    <property type="gene ID" value="LPERR01G15410"/>
</dbReference>
<evidence type="ECO:0000256" key="1">
    <source>
        <dbReference type="SAM" id="MobiDB-lite"/>
    </source>
</evidence>
<organism evidence="2 3">
    <name type="scientific">Leersia perrieri</name>
    <dbReference type="NCBI Taxonomy" id="77586"/>
    <lineage>
        <taxon>Eukaryota</taxon>
        <taxon>Viridiplantae</taxon>
        <taxon>Streptophyta</taxon>
        <taxon>Embryophyta</taxon>
        <taxon>Tracheophyta</taxon>
        <taxon>Spermatophyta</taxon>
        <taxon>Magnoliopsida</taxon>
        <taxon>Liliopsida</taxon>
        <taxon>Poales</taxon>
        <taxon>Poaceae</taxon>
        <taxon>BOP clade</taxon>
        <taxon>Oryzoideae</taxon>
        <taxon>Oryzeae</taxon>
        <taxon>Oryzinae</taxon>
        <taxon>Leersia</taxon>
    </lineage>
</organism>
<evidence type="ECO:0000313" key="3">
    <source>
        <dbReference type="Proteomes" id="UP000032180"/>
    </source>
</evidence>
<reference evidence="3" key="2">
    <citation type="submission" date="2013-12" db="EMBL/GenBank/DDBJ databases">
        <authorList>
            <person name="Yu Y."/>
            <person name="Lee S."/>
            <person name="de Baynast K."/>
            <person name="Wissotski M."/>
            <person name="Liu L."/>
            <person name="Talag J."/>
            <person name="Goicoechea J."/>
            <person name="Angelova A."/>
            <person name="Jetty R."/>
            <person name="Kudrna D."/>
            <person name="Golser W."/>
            <person name="Rivera L."/>
            <person name="Zhang J."/>
            <person name="Wing R."/>
        </authorList>
    </citation>
    <scope>NUCLEOTIDE SEQUENCE</scope>
</reference>
<feature type="compositionally biased region" description="Acidic residues" evidence="1">
    <location>
        <begin position="14"/>
        <end position="23"/>
    </location>
</feature>
<keyword evidence="3" id="KW-1185">Reference proteome</keyword>
<accession>A0A0D9V1I3</accession>
<dbReference type="AlphaFoldDB" id="A0A0D9V1I3"/>
<dbReference type="EnsemblPlants" id="LPERR01G15410.1">
    <property type="protein sequence ID" value="LPERR01G15410.1"/>
    <property type="gene ID" value="LPERR01G15410"/>
</dbReference>
<feature type="region of interest" description="Disordered" evidence="1">
    <location>
        <begin position="1"/>
        <end position="60"/>
    </location>
</feature>
<name>A0A0D9V1I3_9ORYZ</name>
<evidence type="ECO:0000313" key="2">
    <source>
        <dbReference type="EnsemblPlants" id="LPERR01G15410.1"/>
    </source>
</evidence>
<reference evidence="2" key="3">
    <citation type="submission" date="2015-04" db="UniProtKB">
        <authorList>
            <consortium name="EnsemblPlants"/>
        </authorList>
    </citation>
    <scope>IDENTIFICATION</scope>
</reference>
<reference evidence="2 3" key="1">
    <citation type="submission" date="2012-08" db="EMBL/GenBank/DDBJ databases">
        <title>Oryza genome evolution.</title>
        <authorList>
            <person name="Wing R.A."/>
        </authorList>
    </citation>
    <scope>NUCLEOTIDE SEQUENCE</scope>
</reference>
<dbReference type="Proteomes" id="UP000032180">
    <property type="component" value="Chromosome 1"/>
</dbReference>
<proteinExistence type="predicted"/>
<sequence>MSGSQRGLKRAASEEDLLLDEGDASNPVTQPAIDSAPNTGVGLADKAIHRWKTSRNDDTA</sequence>
<dbReference type="HOGENOM" id="CLU_2944990_0_0_1"/>
<protein>
    <submittedName>
        <fullName evidence="2">Uncharacterized protein</fullName>
    </submittedName>
</protein>